<evidence type="ECO:0000313" key="2">
    <source>
        <dbReference type="Proteomes" id="UP000000763"/>
    </source>
</evidence>
<dbReference type="AlphaFoldDB" id="Q0E1D5"/>
<sequence>MLSNFVQINNWQEIEMPQDGTKLRVRTLDANTTLSAFGHENI</sequence>
<gene>
    <name evidence="1" type="ordered locus">Os02g0461100</name>
</gene>
<reference evidence="2" key="2">
    <citation type="journal article" date="2008" name="Nucleic Acids Res.">
        <title>The rice annotation project database (RAP-DB): 2008 update.</title>
        <authorList>
            <consortium name="The rice annotation project (RAP)"/>
        </authorList>
    </citation>
    <scope>GENOME REANNOTATION</scope>
    <source>
        <strain evidence="2">cv. Nipponbare</strain>
    </source>
</reference>
<protein>
    <submittedName>
        <fullName evidence="1">Os02g0461100 protein</fullName>
    </submittedName>
</protein>
<dbReference type="Proteomes" id="UP000000763">
    <property type="component" value="Chromosome 2"/>
</dbReference>
<dbReference type="KEGG" id="dosa:Os02g0461100"/>
<organism evidence="1 2">
    <name type="scientific">Oryza sativa subsp. japonica</name>
    <name type="common">Rice</name>
    <dbReference type="NCBI Taxonomy" id="39947"/>
    <lineage>
        <taxon>Eukaryota</taxon>
        <taxon>Viridiplantae</taxon>
        <taxon>Streptophyta</taxon>
        <taxon>Embryophyta</taxon>
        <taxon>Tracheophyta</taxon>
        <taxon>Spermatophyta</taxon>
        <taxon>Magnoliopsida</taxon>
        <taxon>Liliopsida</taxon>
        <taxon>Poales</taxon>
        <taxon>Poaceae</taxon>
        <taxon>BOP clade</taxon>
        <taxon>Oryzoideae</taxon>
        <taxon>Oryzeae</taxon>
        <taxon>Oryzinae</taxon>
        <taxon>Oryza</taxon>
        <taxon>Oryza sativa</taxon>
    </lineage>
</organism>
<proteinExistence type="predicted"/>
<name>Q0E1D5_ORYSJ</name>
<evidence type="ECO:0000313" key="1">
    <source>
        <dbReference type="EMBL" id="BAF08703.1"/>
    </source>
</evidence>
<accession>Q0E1D5</accession>
<reference evidence="1 2" key="1">
    <citation type="journal article" date="2005" name="Nature">
        <title>The map-based sequence of the rice genome.</title>
        <authorList>
            <consortium name="International rice genome sequencing project (IRGSP)"/>
            <person name="Matsumoto T."/>
            <person name="Wu J."/>
            <person name="Kanamori H."/>
            <person name="Katayose Y."/>
            <person name="Fujisawa M."/>
            <person name="Namiki N."/>
            <person name="Mizuno H."/>
            <person name="Yamamoto K."/>
            <person name="Antonio B.A."/>
            <person name="Baba T."/>
            <person name="Sakata K."/>
            <person name="Nagamura Y."/>
            <person name="Aoki H."/>
            <person name="Arikawa K."/>
            <person name="Arita K."/>
            <person name="Bito T."/>
            <person name="Chiden Y."/>
            <person name="Fujitsuka N."/>
            <person name="Fukunaka R."/>
            <person name="Hamada M."/>
            <person name="Harada C."/>
            <person name="Hayashi A."/>
            <person name="Hijishita S."/>
            <person name="Honda M."/>
            <person name="Hosokawa S."/>
            <person name="Ichikawa Y."/>
            <person name="Idonuma A."/>
            <person name="Iijima M."/>
            <person name="Ikeda M."/>
            <person name="Ikeno M."/>
            <person name="Ito K."/>
            <person name="Ito S."/>
            <person name="Ito T."/>
            <person name="Ito Y."/>
            <person name="Ito Y."/>
            <person name="Iwabuchi A."/>
            <person name="Kamiya K."/>
            <person name="Karasawa W."/>
            <person name="Kurita K."/>
            <person name="Katagiri S."/>
            <person name="Kikuta A."/>
            <person name="Kobayashi H."/>
            <person name="Kobayashi N."/>
            <person name="Machita K."/>
            <person name="Maehara T."/>
            <person name="Masukawa M."/>
            <person name="Mizubayashi T."/>
            <person name="Mukai Y."/>
            <person name="Nagasaki H."/>
            <person name="Nagata Y."/>
            <person name="Naito S."/>
            <person name="Nakashima M."/>
            <person name="Nakama Y."/>
            <person name="Nakamichi Y."/>
            <person name="Nakamura M."/>
            <person name="Meguro A."/>
            <person name="Negishi M."/>
            <person name="Ohta I."/>
            <person name="Ohta T."/>
            <person name="Okamoto M."/>
            <person name="Ono N."/>
            <person name="Saji S."/>
            <person name="Sakaguchi M."/>
            <person name="Sakai K."/>
            <person name="Shibata M."/>
            <person name="Shimokawa T."/>
            <person name="Song J."/>
            <person name="Takazaki Y."/>
            <person name="Terasawa K."/>
            <person name="Tsugane M."/>
            <person name="Tsuji K."/>
            <person name="Ueda S."/>
            <person name="Waki K."/>
            <person name="Yamagata H."/>
            <person name="Yamamoto M."/>
            <person name="Yamamoto S."/>
            <person name="Yamane H."/>
            <person name="Yoshiki S."/>
            <person name="Yoshihara R."/>
            <person name="Yukawa K."/>
            <person name="Zhong H."/>
            <person name="Yano M."/>
            <person name="Yuan Q."/>
            <person name="Ouyang S."/>
            <person name="Liu J."/>
            <person name="Jones K.M."/>
            <person name="Gansberger K."/>
            <person name="Moffat K."/>
            <person name="Hill J."/>
            <person name="Bera J."/>
            <person name="Fadrosh D."/>
            <person name="Jin S."/>
            <person name="Johri S."/>
            <person name="Kim M."/>
            <person name="Overton L."/>
            <person name="Reardon M."/>
            <person name="Tsitrin T."/>
            <person name="Vuong H."/>
            <person name="Weaver B."/>
            <person name="Ciecko A."/>
            <person name="Tallon L."/>
            <person name="Jackson J."/>
            <person name="Pai G."/>
            <person name="Aken S.V."/>
            <person name="Utterback T."/>
            <person name="Reidmuller S."/>
            <person name="Feldblyum T."/>
            <person name="Hsiao J."/>
            <person name="Zismann V."/>
            <person name="Iobst S."/>
            <person name="de Vazeille A.R."/>
            <person name="Buell C.R."/>
            <person name="Ying K."/>
            <person name="Li Y."/>
            <person name="Lu T."/>
            <person name="Huang Y."/>
            <person name="Zhao Q."/>
            <person name="Feng Q."/>
            <person name="Zhang L."/>
            <person name="Zhu J."/>
            <person name="Weng Q."/>
            <person name="Mu J."/>
            <person name="Lu Y."/>
            <person name="Fan D."/>
            <person name="Liu Y."/>
            <person name="Guan J."/>
            <person name="Zhang Y."/>
            <person name="Yu S."/>
            <person name="Liu X."/>
            <person name="Zhang Y."/>
            <person name="Hong G."/>
            <person name="Han B."/>
            <person name="Choisne N."/>
            <person name="Demange N."/>
            <person name="Orjeda G."/>
            <person name="Samain S."/>
            <person name="Cattolico L."/>
            <person name="Pelletier E."/>
            <person name="Couloux A."/>
            <person name="Segurens B."/>
            <person name="Wincker P."/>
            <person name="D'Hont A."/>
            <person name="Scarpelli C."/>
            <person name="Weissenbach J."/>
            <person name="Salanoubat M."/>
            <person name="Quetier F."/>
            <person name="Yu Y."/>
            <person name="Kim H.R."/>
            <person name="Rambo T."/>
            <person name="Currie J."/>
            <person name="Collura K."/>
            <person name="Luo M."/>
            <person name="Yang T."/>
            <person name="Ammiraju J.S.S."/>
            <person name="Engler F."/>
            <person name="Soderlund C."/>
            <person name="Wing R.A."/>
            <person name="Palmer L.E."/>
            <person name="de la Bastide M."/>
            <person name="Spiegel L."/>
            <person name="Nascimento L."/>
            <person name="Zutavern T."/>
            <person name="O'Shaughnessy A."/>
            <person name="Dike S."/>
            <person name="Dedhia N."/>
            <person name="Preston R."/>
            <person name="Balija V."/>
            <person name="McCombie W.R."/>
            <person name="Chow T."/>
            <person name="Chen H."/>
            <person name="Chung M."/>
            <person name="Chen C."/>
            <person name="Shaw J."/>
            <person name="Wu H."/>
            <person name="Hsiao K."/>
            <person name="Chao Y."/>
            <person name="Chu M."/>
            <person name="Cheng C."/>
            <person name="Hour A."/>
            <person name="Lee P."/>
            <person name="Lin S."/>
            <person name="Lin Y."/>
            <person name="Liou J."/>
            <person name="Liu S."/>
            <person name="Hsing Y."/>
            <person name="Raghuvanshi S."/>
            <person name="Mohanty A."/>
            <person name="Bharti A.K."/>
            <person name="Gaur A."/>
            <person name="Gupta V."/>
            <person name="Kumar D."/>
            <person name="Ravi V."/>
            <person name="Vij S."/>
            <person name="Kapur A."/>
            <person name="Khurana P."/>
            <person name="Khurana P."/>
            <person name="Khurana J.P."/>
            <person name="Tyagi A.K."/>
            <person name="Gaikwad K."/>
            <person name="Singh A."/>
            <person name="Dalal V."/>
            <person name="Srivastava S."/>
            <person name="Dixit A."/>
            <person name="Pal A.K."/>
            <person name="Ghazi I.A."/>
            <person name="Yadav M."/>
            <person name="Pandit A."/>
            <person name="Bhargava A."/>
            <person name="Sureshbabu K."/>
            <person name="Batra K."/>
            <person name="Sharma T.R."/>
            <person name="Mohapatra T."/>
            <person name="Singh N.K."/>
            <person name="Messing J."/>
            <person name="Nelson A.B."/>
            <person name="Fuks G."/>
            <person name="Kavchok S."/>
            <person name="Keizer G."/>
            <person name="Linton E."/>
            <person name="Llaca V."/>
            <person name="Song R."/>
            <person name="Tanyolac B."/>
            <person name="Young S."/>
            <person name="Ho-Il K."/>
            <person name="Hahn J.H."/>
            <person name="Sangsakoo G."/>
            <person name="Vanavichit A."/>
            <person name="de Mattos Luiz.A.T."/>
            <person name="Zimmer P.D."/>
            <person name="Malone G."/>
            <person name="Dellagostin O."/>
            <person name="de Oliveira A.C."/>
            <person name="Bevan M."/>
            <person name="Bancroft I."/>
            <person name="Minx P."/>
            <person name="Cordum H."/>
            <person name="Wilson R."/>
            <person name="Cheng Z."/>
            <person name="Jin W."/>
            <person name="Jiang J."/>
            <person name="Leong S.A."/>
            <person name="Iwama H."/>
            <person name="Gojobori T."/>
            <person name="Itoh T."/>
            <person name="Niimura Y."/>
            <person name="Fujii Y."/>
            <person name="Habara T."/>
            <person name="Sakai H."/>
            <person name="Sato Y."/>
            <person name="Wilson G."/>
            <person name="Kumar K."/>
            <person name="McCouch S."/>
            <person name="Juretic N."/>
            <person name="Hoen D."/>
            <person name="Wright S."/>
            <person name="Bruskiewich R."/>
            <person name="Bureau T."/>
            <person name="Miyao A."/>
            <person name="Hirochika H."/>
            <person name="Nishikawa T."/>
            <person name="Kadowaki K."/>
            <person name="Sugiura M."/>
            <person name="Burr B."/>
            <person name="Sasaki T."/>
        </authorList>
    </citation>
    <scope>NUCLEOTIDE SEQUENCE [LARGE SCALE GENOMIC DNA]</scope>
    <source>
        <strain evidence="2">cv. Nipponbare</strain>
    </source>
</reference>
<dbReference type="EMBL" id="AP008208">
    <property type="protein sequence ID" value="BAF08703.1"/>
    <property type="molecule type" value="Genomic_DNA"/>
</dbReference>